<keyword evidence="2 4" id="KW-0808">Transferase</keyword>
<name>A0A7S1AGT7_NOCSC</name>
<evidence type="ECO:0000256" key="3">
    <source>
        <dbReference type="ARBA" id="ARBA00022777"/>
    </source>
</evidence>
<dbReference type="EC" id="2.7.-.-" evidence="4"/>
<dbReference type="GO" id="GO:0000828">
    <property type="term" value="F:inositol hexakisphosphate kinase activity"/>
    <property type="evidence" value="ECO:0007669"/>
    <property type="project" value="TreeGrafter"/>
</dbReference>
<evidence type="ECO:0000256" key="1">
    <source>
        <dbReference type="ARBA" id="ARBA00007374"/>
    </source>
</evidence>
<dbReference type="PANTHER" id="PTHR12400:SF55">
    <property type="entry name" value="INOSITOL-TRISPHOSPHATE 3-KINASE A"/>
    <property type="match status" value="1"/>
</dbReference>
<keyword evidence="3 4" id="KW-0418">Kinase</keyword>
<dbReference type="Gene3D" id="3.30.470.160">
    <property type="entry name" value="Inositol polyphosphate kinase"/>
    <property type="match status" value="1"/>
</dbReference>
<dbReference type="EMBL" id="HBFQ01039710">
    <property type="protein sequence ID" value="CAD8853801.1"/>
    <property type="molecule type" value="Transcribed_RNA"/>
</dbReference>
<evidence type="ECO:0000256" key="4">
    <source>
        <dbReference type="RuleBase" id="RU363090"/>
    </source>
</evidence>
<reference evidence="5" key="1">
    <citation type="submission" date="2021-01" db="EMBL/GenBank/DDBJ databases">
        <authorList>
            <person name="Corre E."/>
            <person name="Pelletier E."/>
            <person name="Niang G."/>
            <person name="Scheremetjew M."/>
            <person name="Finn R."/>
            <person name="Kale V."/>
            <person name="Holt S."/>
            <person name="Cochrane G."/>
            <person name="Meng A."/>
            <person name="Brown T."/>
            <person name="Cohen L."/>
        </authorList>
    </citation>
    <scope>NUCLEOTIDE SEQUENCE</scope>
</reference>
<accession>A0A7S1AGT7</accession>
<proteinExistence type="inferred from homology"/>
<dbReference type="PANTHER" id="PTHR12400">
    <property type="entry name" value="INOSITOL POLYPHOSPHATE KINASE"/>
    <property type="match status" value="1"/>
</dbReference>
<protein>
    <recommendedName>
        <fullName evidence="4">Kinase</fullName>
        <ecNumber evidence="4">2.7.-.-</ecNumber>
    </recommendedName>
</protein>
<gene>
    <name evidence="5" type="ORF">NSCI0253_LOCUS28152</name>
</gene>
<dbReference type="SUPFAM" id="SSF56104">
    <property type="entry name" value="SAICAR synthase-like"/>
    <property type="match status" value="1"/>
</dbReference>
<dbReference type="GO" id="GO:0046854">
    <property type="term" value="P:phosphatidylinositol phosphate biosynthetic process"/>
    <property type="evidence" value="ECO:0007669"/>
    <property type="project" value="TreeGrafter"/>
</dbReference>
<sequence length="300" mass="33666">MTDPIRQFIPSFHGVDCDCDENGATLRFIRIGNLLHDFYEPKVMDVKLGCRTHLESECQSSKPRPDLFERMNHLYPGELTAAEREAKFITKHRWMTARDTHSTIRKLGFRVDGVAGYRPGHEVSVEHFASMRTMEDTCGCFRAFAEEAAAVDQEDLYDADGSLLLRDTPCAVAGDVRDKLMELHAAMEASSFVARHEFIGSSLLVVADGRRVGVFWIDFAKAPECGQLTHRIPWHLGNHEDGILAGLEKMICAWARVTELLRTEQAEGVSAGECDRGGKNTAEQFCGCLSIWKPWTVACW</sequence>
<comment type="similarity">
    <text evidence="1 4">Belongs to the inositol phosphokinase (IPK) family.</text>
</comment>
<dbReference type="Pfam" id="PF03770">
    <property type="entry name" value="IPK"/>
    <property type="match status" value="1"/>
</dbReference>
<dbReference type="GO" id="GO:0032958">
    <property type="term" value="P:inositol phosphate biosynthetic process"/>
    <property type="evidence" value="ECO:0007669"/>
    <property type="project" value="InterPro"/>
</dbReference>
<dbReference type="GO" id="GO:0005737">
    <property type="term" value="C:cytoplasm"/>
    <property type="evidence" value="ECO:0007669"/>
    <property type="project" value="TreeGrafter"/>
</dbReference>
<evidence type="ECO:0000256" key="2">
    <source>
        <dbReference type="ARBA" id="ARBA00022679"/>
    </source>
</evidence>
<dbReference type="GO" id="GO:0005634">
    <property type="term" value="C:nucleus"/>
    <property type="evidence" value="ECO:0007669"/>
    <property type="project" value="TreeGrafter"/>
</dbReference>
<dbReference type="InterPro" id="IPR038286">
    <property type="entry name" value="IPK_sf"/>
</dbReference>
<dbReference type="InterPro" id="IPR005522">
    <property type="entry name" value="IPK"/>
</dbReference>
<dbReference type="AlphaFoldDB" id="A0A7S1AGT7"/>
<organism evidence="5">
    <name type="scientific">Noctiluca scintillans</name>
    <name type="common">Sea sparkle</name>
    <name type="synonym">Red tide dinoflagellate</name>
    <dbReference type="NCBI Taxonomy" id="2966"/>
    <lineage>
        <taxon>Eukaryota</taxon>
        <taxon>Sar</taxon>
        <taxon>Alveolata</taxon>
        <taxon>Dinophyceae</taxon>
        <taxon>Noctilucales</taxon>
        <taxon>Noctilucaceae</taxon>
        <taxon>Noctiluca</taxon>
    </lineage>
</organism>
<evidence type="ECO:0000313" key="5">
    <source>
        <dbReference type="EMBL" id="CAD8853801.1"/>
    </source>
</evidence>